<organism evidence="3 4">
    <name type="scientific">Cetraspora pellucida</name>
    <dbReference type="NCBI Taxonomy" id="1433469"/>
    <lineage>
        <taxon>Eukaryota</taxon>
        <taxon>Fungi</taxon>
        <taxon>Fungi incertae sedis</taxon>
        <taxon>Mucoromycota</taxon>
        <taxon>Glomeromycotina</taxon>
        <taxon>Glomeromycetes</taxon>
        <taxon>Diversisporales</taxon>
        <taxon>Gigasporaceae</taxon>
        <taxon>Cetraspora</taxon>
    </lineage>
</organism>
<proteinExistence type="predicted"/>
<evidence type="ECO:0000313" key="4">
    <source>
        <dbReference type="Proteomes" id="UP000789759"/>
    </source>
</evidence>
<keyword evidence="4" id="KW-1185">Reference proteome</keyword>
<reference evidence="3" key="1">
    <citation type="submission" date="2021-06" db="EMBL/GenBank/DDBJ databases">
        <authorList>
            <person name="Kallberg Y."/>
            <person name="Tangrot J."/>
            <person name="Rosling A."/>
        </authorList>
    </citation>
    <scope>NUCLEOTIDE SEQUENCE</scope>
    <source>
        <strain evidence="3">FL966</strain>
    </source>
</reference>
<feature type="region of interest" description="Disordered" evidence="1">
    <location>
        <begin position="250"/>
        <end position="272"/>
    </location>
</feature>
<feature type="compositionally biased region" description="Low complexity" evidence="1">
    <location>
        <begin position="254"/>
        <end position="272"/>
    </location>
</feature>
<dbReference type="EMBL" id="CAJVQA010000551">
    <property type="protein sequence ID" value="CAG8480281.1"/>
    <property type="molecule type" value="Genomic_DNA"/>
</dbReference>
<evidence type="ECO:0000256" key="1">
    <source>
        <dbReference type="SAM" id="MobiDB-lite"/>
    </source>
</evidence>
<feature type="signal peptide" evidence="2">
    <location>
        <begin position="1"/>
        <end position="22"/>
    </location>
</feature>
<dbReference type="OrthoDB" id="2127057at2759"/>
<dbReference type="Proteomes" id="UP000789759">
    <property type="component" value="Unassembled WGS sequence"/>
</dbReference>
<sequence length="272" mass="29379">MYLKIYTTLTFIVLALIGHTIAGDPYALQNMTYSTDSGYYNNIPVKIYGFDAYKTTTALAISRVNPIYVFLQNPNGNIDNAMQPSIVDLIPGDDGYSDLKRINIVTGSTNSSGDITSYDDLTKLGNSVEIVQTDTYYNLPVVGFSATLETPSDGPEMFGYYKGVRVRFFNFGINPAGNATAPIYHVTSSNGTIIAALPGTIPGFRNYSGIWNIYTISANDTGVPITSLSQVSNLEQVFSGTVSNCPVSVASLPRSSTSNSRNSRNSAKSSRK</sequence>
<keyword evidence="2" id="KW-0732">Signal</keyword>
<dbReference type="AlphaFoldDB" id="A0A9N8W7R0"/>
<comment type="caution">
    <text evidence="3">The sequence shown here is derived from an EMBL/GenBank/DDBJ whole genome shotgun (WGS) entry which is preliminary data.</text>
</comment>
<name>A0A9N8W7R0_9GLOM</name>
<feature type="chain" id="PRO_5040138001" evidence="2">
    <location>
        <begin position="23"/>
        <end position="272"/>
    </location>
</feature>
<evidence type="ECO:0000313" key="3">
    <source>
        <dbReference type="EMBL" id="CAG8480281.1"/>
    </source>
</evidence>
<evidence type="ECO:0000256" key="2">
    <source>
        <dbReference type="SAM" id="SignalP"/>
    </source>
</evidence>
<protein>
    <submittedName>
        <fullName evidence="3">6419_t:CDS:1</fullName>
    </submittedName>
</protein>
<gene>
    <name evidence="3" type="ORF">CPELLU_LOCUS1488</name>
</gene>
<accession>A0A9N8W7R0</accession>